<keyword evidence="2" id="KW-1185">Reference proteome</keyword>
<dbReference type="HOGENOM" id="CLU_2540556_0_0_9"/>
<dbReference type="AlphaFoldDB" id="B5CQQ8"/>
<reference evidence="1 2" key="2">
    <citation type="submission" date="2008-08" db="EMBL/GenBank/DDBJ databases">
        <authorList>
            <person name="Fulton L."/>
            <person name="Clifton S."/>
            <person name="Fulton B."/>
            <person name="Xu J."/>
            <person name="Minx P."/>
            <person name="Pepin K.H."/>
            <person name="Johnson M."/>
            <person name="Bhonagiri V."/>
            <person name="Nash W.E."/>
            <person name="Mardis E.R."/>
            <person name="Wilson R.K."/>
        </authorList>
    </citation>
    <scope>NUCLEOTIDE SEQUENCE [LARGE SCALE GENOMIC DNA]</scope>
    <source>
        <strain evidence="1 2">ATCC 29176</strain>
    </source>
</reference>
<reference evidence="1 2" key="1">
    <citation type="submission" date="2008-08" db="EMBL/GenBank/DDBJ databases">
        <title>Draft genome sequence of Ruminococcus lactaris ATCC 29176.</title>
        <authorList>
            <person name="Sudarsanam P."/>
            <person name="Ley R."/>
            <person name="Guruge J."/>
            <person name="Turnbaugh P.J."/>
            <person name="Mahowald M."/>
            <person name="Liep D."/>
            <person name="Gordon J."/>
        </authorList>
    </citation>
    <scope>NUCLEOTIDE SEQUENCE [LARGE SCALE GENOMIC DNA]</scope>
    <source>
        <strain evidence="1 2">ATCC 29176</strain>
    </source>
</reference>
<protein>
    <submittedName>
        <fullName evidence="1">Uncharacterized protein</fullName>
    </submittedName>
</protein>
<dbReference type="Proteomes" id="UP000003254">
    <property type="component" value="Unassembled WGS sequence"/>
</dbReference>
<proteinExistence type="predicted"/>
<evidence type="ECO:0000313" key="2">
    <source>
        <dbReference type="Proteomes" id="UP000003254"/>
    </source>
</evidence>
<name>B5CQQ8_9FIRM</name>
<sequence>MQAAEFVQTVQNRQGVVISAPEEIAFYEKWITKEELIQSARMYGKSPYGEHLMRVAVIIPGLSEPPVRTLRATIPENESHIFR</sequence>
<organism evidence="1 2">
    <name type="scientific">[Ruminococcus] lactaris ATCC 29176</name>
    <dbReference type="NCBI Taxonomy" id="471875"/>
    <lineage>
        <taxon>Bacteria</taxon>
        <taxon>Bacillati</taxon>
        <taxon>Bacillota</taxon>
        <taxon>Clostridia</taxon>
        <taxon>Lachnospirales</taxon>
        <taxon>Lachnospiraceae</taxon>
        <taxon>Mediterraneibacter</taxon>
    </lineage>
</organism>
<accession>B5CQQ8</accession>
<evidence type="ECO:0000313" key="1">
    <source>
        <dbReference type="EMBL" id="EDY32367.1"/>
    </source>
</evidence>
<gene>
    <name evidence="1" type="ORF">RUMLAC_01805</name>
</gene>
<dbReference type="eggNOG" id="COG1209">
    <property type="taxonomic scope" value="Bacteria"/>
</dbReference>
<dbReference type="EMBL" id="ABOU02000040">
    <property type="protein sequence ID" value="EDY32367.1"/>
    <property type="molecule type" value="Genomic_DNA"/>
</dbReference>
<comment type="caution">
    <text evidence="1">The sequence shown here is derived from an EMBL/GenBank/DDBJ whole genome shotgun (WGS) entry which is preliminary data.</text>
</comment>